<protein>
    <submittedName>
        <fullName evidence="2">FAD-binding PCMH-type domain-containing protein</fullName>
    </submittedName>
</protein>
<organism evidence="2 3">
    <name type="scientific">Seiridium unicorne</name>
    <dbReference type="NCBI Taxonomy" id="138068"/>
    <lineage>
        <taxon>Eukaryota</taxon>
        <taxon>Fungi</taxon>
        <taxon>Dikarya</taxon>
        <taxon>Ascomycota</taxon>
        <taxon>Pezizomycotina</taxon>
        <taxon>Sordariomycetes</taxon>
        <taxon>Xylariomycetidae</taxon>
        <taxon>Amphisphaeriales</taxon>
        <taxon>Sporocadaceae</taxon>
        <taxon>Seiridium</taxon>
    </lineage>
</organism>
<dbReference type="InterPro" id="IPR016169">
    <property type="entry name" value="FAD-bd_PCMH_sub2"/>
</dbReference>
<proteinExistence type="predicted"/>
<comment type="caution">
    <text evidence="2">The sequence shown here is derived from an EMBL/GenBank/DDBJ whole genome shotgun (WGS) entry which is preliminary data.</text>
</comment>
<reference evidence="2 3" key="1">
    <citation type="journal article" date="2024" name="J. Plant Pathol.">
        <title>Sequence and assembly of the genome of Seiridium unicorne, isolate CBS 538.82, causal agent of cypress canker disease.</title>
        <authorList>
            <person name="Scali E."/>
            <person name="Rocca G.D."/>
            <person name="Danti R."/>
            <person name="Garbelotto M."/>
            <person name="Barberini S."/>
            <person name="Baroncelli R."/>
            <person name="Emiliani G."/>
        </authorList>
    </citation>
    <scope>NUCLEOTIDE SEQUENCE [LARGE SCALE GENOMIC DNA]</scope>
    <source>
        <strain evidence="2 3">BM-138-508</strain>
    </source>
</reference>
<dbReference type="Proteomes" id="UP001408356">
    <property type="component" value="Unassembled WGS sequence"/>
</dbReference>
<evidence type="ECO:0000313" key="3">
    <source>
        <dbReference type="Proteomes" id="UP001408356"/>
    </source>
</evidence>
<dbReference type="EMBL" id="JARVKF010000412">
    <property type="protein sequence ID" value="KAK9415797.1"/>
    <property type="molecule type" value="Genomic_DNA"/>
</dbReference>
<evidence type="ECO:0000313" key="2">
    <source>
        <dbReference type="EMBL" id="KAK9415797.1"/>
    </source>
</evidence>
<feature type="region of interest" description="Disordered" evidence="1">
    <location>
        <begin position="1"/>
        <end position="32"/>
    </location>
</feature>
<gene>
    <name evidence="2" type="ORF">SUNI508_10097</name>
</gene>
<dbReference type="SUPFAM" id="SSF56176">
    <property type="entry name" value="FAD-binding/transporter-associated domain-like"/>
    <property type="match status" value="1"/>
</dbReference>
<dbReference type="InterPro" id="IPR036318">
    <property type="entry name" value="FAD-bd_PCMH-like_sf"/>
</dbReference>
<accession>A0ABR2UMK2</accession>
<name>A0ABR2UMK2_9PEZI</name>
<keyword evidence="3" id="KW-1185">Reference proteome</keyword>
<evidence type="ECO:0000256" key="1">
    <source>
        <dbReference type="SAM" id="MobiDB-lite"/>
    </source>
</evidence>
<dbReference type="Gene3D" id="3.30.465.10">
    <property type="match status" value="1"/>
</dbReference>
<sequence>MSTANILGVTGSDLRRAETEQQRSLGPLPDYHNGATCDADVQAAARFATSRGVRISVNATGHNQLGYDIVGSGRIVDISLLQGARLSASFTPIAEGVQSPEIDESLETITP</sequence>